<proteinExistence type="predicted"/>
<comment type="caution">
    <text evidence="1">The sequence shown here is derived from an EMBL/GenBank/DDBJ whole genome shotgun (WGS) entry which is preliminary data.</text>
</comment>
<reference evidence="1" key="1">
    <citation type="submission" date="2021-06" db="EMBL/GenBank/DDBJ databases">
        <authorList>
            <person name="Hodson N. C."/>
            <person name="Mongue J. A."/>
            <person name="Jaron S. K."/>
        </authorList>
    </citation>
    <scope>NUCLEOTIDE SEQUENCE</scope>
</reference>
<dbReference type="AlphaFoldDB" id="A0A8J2L0P5"/>
<accession>A0A8J2L0P5</accession>
<evidence type="ECO:0000313" key="2">
    <source>
        <dbReference type="Proteomes" id="UP000708208"/>
    </source>
</evidence>
<organism evidence="1 2">
    <name type="scientific">Allacma fusca</name>
    <dbReference type="NCBI Taxonomy" id="39272"/>
    <lineage>
        <taxon>Eukaryota</taxon>
        <taxon>Metazoa</taxon>
        <taxon>Ecdysozoa</taxon>
        <taxon>Arthropoda</taxon>
        <taxon>Hexapoda</taxon>
        <taxon>Collembola</taxon>
        <taxon>Symphypleona</taxon>
        <taxon>Sminthuridae</taxon>
        <taxon>Allacma</taxon>
    </lineage>
</organism>
<keyword evidence="2" id="KW-1185">Reference proteome</keyword>
<dbReference type="Proteomes" id="UP000708208">
    <property type="component" value="Unassembled WGS sequence"/>
</dbReference>
<evidence type="ECO:0000313" key="1">
    <source>
        <dbReference type="EMBL" id="CAG7826772.1"/>
    </source>
</evidence>
<name>A0A8J2L0P5_9HEXA</name>
<feature type="non-terminal residue" evidence="1">
    <location>
        <position position="1"/>
    </location>
</feature>
<protein>
    <submittedName>
        <fullName evidence="1">Uncharacterized protein</fullName>
    </submittedName>
</protein>
<dbReference type="EMBL" id="CAJVCH010541077">
    <property type="protein sequence ID" value="CAG7826772.1"/>
    <property type="molecule type" value="Genomic_DNA"/>
</dbReference>
<gene>
    <name evidence="1" type="ORF">AFUS01_LOCUS36811</name>
</gene>
<sequence length="58" mass="6702">RLKNQTRICGLRLSVPSIYIGTQRSNDVQILVYCQSKPRKNIVLRIVYLYAVKGHQSI</sequence>